<dbReference type="EMBL" id="UOEP01000017">
    <property type="protein sequence ID" value="VAW13022.1"/>
    <property type="molecule type" value="Genomic_DNA"/>
</dbReference>
<name>A0A3B0TEX5_9ZZZZ</name>
<protein>
    <submittedName>
        <fullName evidence="1">Uncharacterized protein</fullName>
    </submittedName>
</protein>
<gene>
    <name evidence="1" type="ORF">MNBD_BACTEROID01-131</name>
</gene>
<reference evidence="1" key="1">
    <citation type="submission" date="2018-06" db="EMBL/GenBank/DDBJ databases">
        <authorList>
            <person name="Zhirakovskaya E."/>
        </authorList>
    </citation>
    <scope>NUCLEOTIDE SEQUENCE</scope>
</reference>
<dbReference type="AlphaFoldDB" id="A0A3B0TEX5"/>
<proteinExistence type="predicted"/>
<sequence>MLYRRLPTTDQARKRALSTAIELGDKLKPSELAFSRHLLARIRNFSQDFEGALQQYQFNIEKQAEKDKEIYGLQEKARMYVSHFMQVLNLTITRGEFEPEVRELYGMAGTEGSLPSLNNETEILEWGEKVIEGELKRLEKGGSPIYNPSIAMVKIHFNAFKEAVAVQKIMSERMAVYLRNINQVRGNADLLIEELWNEIEEKYGHLPPKHKRQMAEEYGVVYIIRKKETKRADELQRDLLFEF</sequence>
<organism evidence="1">
    <name type="scientific">hydrothermal vent metagenome</name>
    <dbReference type="NCBI Taxonomy" id="652676"/>
    <lineage>
        <taxon>unclassified sequences</taxon>
        <taxon>metagenomes</taxon>
        <taxon>ecological metagenomes</taxon>
    </lineage>
</organism>
<evidence type="ECO:0000313" key="1">
    <source>
        <dbReference type="EMBL" id="VAW13022.1"/>
    </source>
</evidence>
<accession>A0A3B0TEX5</accession>